<proteinExistence type="predicted"/>
<evidence type="ECO:0000313" key="2">
    <source>
        <dbReference type="Proteomes" id="UP001326567"/>
    </source>
</evidence>
<dbReference type="EMBL" id="CP139725">
    <property type="protein sequence ID" value="WPZ20731.1"/>
    <property type="molecule type" value="Genomic_DNA"/>
</dbReference>
<gene>
    <name evidence="1" type="ORF">T7987_11155</name>
</gene>
<keyword evidence="2" id="KW-1185">Reference proteome</keyword>
<organism evidence="1 2">
    <name type="scientific">Sulfitobacter faviae</name>
    <dbReference type="NCBI Taxonomy" id="1775881"/>
    <lineage>
        <taxon>Bacteria</taxon>
        <taxon>Pseudomonadati</taxon>
        <taxon>Pseudomonadota</taxon>
        <taxon>Alphaproteobacteria</taxon>
        <taxon>Rhodobacterales</taxon>
        <taxon>Roseobacteraceae</taxon>
        <taxon>Sulfitobacter</taxon>
    </lineage>
</organism>
<dbReference type="GO" id="GO:0016757">
    <property type="term" value="F:glycosyltransferase activity"/>
    <property type="evidence" value="ECO:0007669"/>
    <property type="project" value="UniProtKB-KW"/>
</dbReference>
<sequence>MTTTTKWGLVATILAPAEEIRRFAAYHLEAGAHRLYLYLDAENPEAFESLKAHPKIRVTTCDEAYWQRLCGKRPQKHQVRQSQNATRAYNRADDVDWLIHMDVDEFLVSDRPVDEVLATLPPAQKITRIRPMEALAGDGTAFKAFIPNGPERAQIVSALYPTYGDYVKGGFLSHLAGKVFVRTGMAEVRLQIHNAFQNDTMIDGPEQQPGIDLAHLHAKSWPEWLAAYRYRLEKGSYRADLAPNRPRDRGGLSMHELFSMIESEGGEPGLRAFFDEVCADTPELRETLKDHGLLRLAELDLDAKVSRHFPS</sequence>
<dbReference type="RefSeq" id="WP_322327932.1">
    <property type="nucleotide sequence ID" value="NZ_CP139725.1"/>
</dbReference>
<accession>A0ABZ0UWY1</accession>
<dbReference type="EC" id="2.4.-.-" evidence="1"/>
<keyword evidence="1" id="KW-0328">Glycosyltransferase</keyword>
<keyword evidence="1" id="KW-0808">Transferase</keyword>
<reference evidence="1 2" key="1">
    <citation type="submission" date="2023-11" db="EMBL/GenBank/DDBJ databases">
        <title>From the Deep-Sea to the Surface: Bacterial Genomes Isolated from the Moytirra Hydrothermal Vent Plume.</title>
        <authorList>
            <person name="Major S.R."/>
        </authorList>
    </citation>
    <scope>NUCLEOTIDE SEQUENCE [LARGE SCALE GENOMIC DNA]</scope>
    <source>
        <strain evidence="1 2">OXR-9</strain>
    </source>
</reference>
<dbReference type="Proteomes" id="UP001326567">
    <property type="component" value="Chromosome"/>
</dbReference>
<protein>
    <submittedName>
        <fullName evidence="1">Glycosyltransferase family 2 protein</fullName>
        <ecNumber evidence="1">2.4.-.-</ecNumber>
    </submittedName>
</protein>
<name>A0ABZ0UWY1_9RHOB</name>
<evidence type="ECO:0000313" key="1">
    <source>
        <dbReference type="EMBL" id="WPZ20731.1"/>
    </source>
</evidence>
<dbReference type="Pfam" id="PF13704">
    <property type="entry name" value="Glyco_tranf_2_4"/>
    <property type="match status" value="1"/>
</dbReference>